<evidence type="ECO:0000259" key="5">
    <source>
        <dbReference type="Pfam" id="PF25171"/>
    </source>
</evidence>
<sequence>MESSQLFYPYRALGLITDSTPFHIRISGKEYYLTTSIGNSFQIFSGSKLRLKIVSEQQPLKIKSIASYKQIVYTTCGESIIIWQRGKKIGALENLGAKIILLETFGKLLLSATEKGKIQLWEIDTNSNKISKETSLKSEIQIEKLTITTIQHPETYLNKILVGSKEGKIELWNINTKIKLYEFPGWNSEIKCISQSPVVDVIGVGLANGRIKIINIKYDILIAEFLQDEGEVSSLAFRSDGIPMLVSTTPDGKFVVWDLEKKKLLNIIKDCHSGKISKIFFLPREPILVSSGEDNSLKIWIFDQQDYSPRLLRSREGHYFPPHKIKFFQGSKHILSAGLDSSFRFFSTHQDHQNVEFSQKNIKIRAKKLQIQEELLKLPPIVDFDFSELKEKHWDNLITCQEKDKFVHIWRTDNKVLVKNRKLKSSYPVKSVAVSKCGNFAAIGDEMGVIQLFNLQSGLLRGNLGNENNAHQKEITGICFDSVNHFIITTSLDGKLKIWDFSERKLHKEYDIKSPITKLKFHYGNGLFAISSNDFVIRVYDLDTFKLARRFSEHSHFITDFTFSHDCHWLISTTADTIVRIFDLPSSKLIDWFYVDKPITSLDFSPSGDFLATTHADSLGIYLWANKNHFSSVLLHQIPEKPIKLGLPKLIDFQNPKNNDLDDSDDTLLDSNIPSNSILNNTQNLNLNQVDFPDNQISQELITLSLTPSTHWKNLSKIDIIKERNKPIEPPKKPETVPFFLKTEPGFQPVFVDPFQKNEEDEKNKQDSKKPLKFTSKIIVGLNQNQQKTQVIQILEDCELSSKMKNLVSYDYLPAIEYLQKRSPSAVDLELRSFNLFDDYQELKLFMRFILSELQTNRNFELLQAYLDLFLKIYGNLIIQEPELAKLAKQIQSIQKEKLESLLSLVQQNFCLISFFSGLK</sequence>
<dbReference type="PROSITE" id="PS00678">
    <property type="entry name" value="WD_REPEATS_1"/>
    <property type="match status" value="1"/>
</dbReference>
<feature type="repeat" description="WD" evidence="3">
    <location>
        <begin position="225"/>
        <end position="267"/>
    </location>
</feature>
<dbReference type="PROSITE" id="PS50294">
    <property type="entry name" value="WD_REPEATS_REGION"/>
    <property type="match status" value="2"/>
</dbReference>
<dbReference type="InterPro" id="IPR059157">
    <property type="entry name" value="WDR36-Utp21_N"/>
</dbReference>
<evidence type="ECO:0000313" key="6">
    <source>
        <dbReference type="EMBL" id="KAJ5073618.1"/>
    </source>
</evidence>
<dbReference type="AlphaFoldDB" id="A0A9Q0RBJ6"/>
<dbReference type="EMBL" id="JAPDFW010000073">
    <property type="protein sequence ID" value="KAJ5073618.1"/>
    <property type="molecule type" value="Genomic_DNA"/>
</dbReference>
<evidence type="ECO:0000259" key="4">
    <source>
        <dbReference type="Pfam" id="PF04192"/>
    </source>
</evidence>
<dbReference type="GO" id="GO:0034388">
    <property type="term" value="C:Pwp2p-containing subcomplex of 90S preribosome"/>
    <property type="evidence" value="ECO:0007669"/>
    <property type="project" value="TreeGrafter"/>
</dbReference>
<reference evidence="6" key="1">
    <citation type="submission" date="2022-10" db="EMBL/GenBank/DDBJ databases">
        <title>Novel sulphate-reducing endosymbionts in the free-living metamonad Anaeramoeba.</title>
        <authorList>
            <person name="Jerlstrom-Hultqvist J."/>
            <person name="Cepicka I."/>
            <person name="Gallot-Lavallee L."/>
            <person name="Salas-Leiva D."/>
            <person name="Curtis B.A."/>
            <person name="Zahonova K."/>
            <person name="Pipaliya S."/>
            <person name="Dacks J."/>
            <person name="Roger A.J."/>
        </authorList>
    </citation>
    <scope>NUCLEOTIDE SEQUENCE</scope>
    <source>
        <strain evidence="6">BMAN</strain>
    </source>
</reference>
<feature type="repeat" description="WD" evidence="3">
    <location>
        <begin position="551"/>
        <end position="592"/>
    </location>
</feature>
<proteinExistence type="predicted"/>
<protein>
    <submittedName>
        <fullName evidence="6">Wd repeat-containing protein</fullName>
    </submittedName>
</protein>
<keyword evidence="1 3" id="KW-0853">WD repeat</keyword>
<dbReference type="InterPro" id="IPR007319">
    <property type="entry name" value="WDR36/Utp21_C"/>
</dbReference>
<dbReference type="Pfam" id="PF25171">
    <property type="entry name" value="Beta-prop_WDR36-Utp21_1st"/>
    <property type="match status" value="1"/>
</dbReference>
<evidence type="ECO:0000256" key="2">
    <source>
        <dbReference type="ARBA" id="ARBA00022737"/>
    </source>
</evidence>
<dbReference type="Pfam" id="PF25168">
    <property type="entry name" value="Beta-prop_WDR36-Utp21_2nd"/>
    <property type="match status" value="1"/>
</dbReference>
<feature type="repeat" description="WD" evidence="3">
    <location>
        <begin position="269"/>
        <end position="300"/>
    </location>
</feature>
<dbReference type="Pfam" id="PF04192">
    <property type="entry name" value="Utp21"/>
    <property type="match status" value="1"/>
</dbReference>
<accession>A0A9Q0RBJ6</accession>
<dbReference type="CDD" id="cd00200">
    <property type="entry name" value="WD40"/>
    <property type="match status" value="1"/>
</dbReference>
<feature type="repeat" description="WD" evidence="3">
    <location>
        <begin position="468"/>
        <end position="509"/>
    </location>
</feature>
<comment type="caution">
    <text evidence="6">The sequence shown here is derived from an EMBL/GenBank/DDBJ whole genome shotgun (WGS) entry which is preliminary data.</text>
</comment>
<dbReference type="PROSITE" id="PS50082">
    <property type="entry name" value="WD_REPEATS_2"/>
    <property type="match status" value="4"/>
</dbReference>
<evidence type="ECO:0000256" key="1">
    <source>
        <dbReference type="ARBA" id="ARBA00022574"/>
    </source>
</evidence>
<feature type="domain" description="WDR36/Utp21 C-terminal" evidence="4">
    <location>
        <begin position="695"/>
        <end position="916"/>
    </location>
</feature>
<dbReference type="GO" id="GO:0006364">
    <property type="term" value="P:rRNA processing"/>
    <property type="evidence" value="ECO:0007669"/>
    <property type="project" value="InterPro"/>
</dbReference>
<dbReference type="SUPFAM" id="SSF50978">
    <property type="entry name" value="WD40 repeat-like"/>
    <property type="match status" value="2"/>
</dbReference>
<dbReference type="PANTHER" id="PTHR22840">
    <property type="entry name" value="WD REPEAT-CONTAINING PROTEIN 36"/>
    <property type="match status" value="1"/>
</dbReference>
<evidence type="ECO:0000256" key="3">
    <source>
        <dbReference type="PROSITE-ProRule" id="PRU00221"/>
    </source>
</evidence>
<feature type="domain" description="WDR36/Utp21 N-terminal" evidence="5">
    <location>
        <begin position="34"/>
        <end position="303"/>
    </location>
</feature>
<gene>
    <name evidence="6" type="ORF">M0811_08455</name>
</gene>
<keyword evidence="2" id="KW-0677">Repeat</keyword>
<dbReference type="InterPro" id="IPR036322">
    <property type="entry name" value="WD40_repeat_dom_sf"/>
</dbReference>
<keyword evidence="7" id="KW-1185">Reference proteome</keyword>
<dbReference type="SMART" id="SM00320">
    <property type="entry name" value="WD40"/>
    <property type="match status" value="10"/>
</dbReference>
<dbReference type="OMA" id="CIYAWRA"/>
<dbReference type="InterPro" id="IPR001680">
    <property type="entry name" value="WD40_rpt"/>
</dbReference>
<dbReference type="PANTHER" id="PTHR22840:SF12">
    <property type="entry name" value="WD REPEAT-CONTAINING PROTEIN 36"/>
    <property type="match status" value="1"/>
</dbReference>
<evidence type="ECO:0000313" key="7">
    <source>
        <dbReference type="Proteomes" id="UP001149090"/>
    </source>
</evidence>
<dbReference type="InterPro" id="IPR019775">
    <property type="entry name" value="WD40_repeat_CS"/>
</dbReference>
<dbReference type="GO" id="GO:0032040">
    <property type="term" value="C:small-subunit processome"/>
    <property type="evidence" value="ECO:0007669"/>
    <property type="project" value="InterPro"/>
</dbReference>
<name>A0A9Q0RBJ6_ANAIG</name>
<dbReference type="InterPro" id="IPR015943">
    <property type="entry name" value="WD40/YVTN_repeat-like_dom_sf"/>
</dbReference>
<organism evidence="6 7">
    <name type="scientific">Anaeramoeba ignava</name>
    <name type="common">Anaerobic marine amoeba</name>
    <dbReference type="NCBI Taxonomy" id="1746090"/>
    <lineage>
        <taxon>Eukaryota</taxon>
        <taxon>Metamonada</taxon>
        <taxon>Anaeramoebidae</taxon>
        <taxon>Anaeramoeba</taxon>
    </lineage>
</organism>
<dbReference type="OrthoDB" id="10250769at2759"/>
<dbReference type="Proteomes" id="UP001149090">
    <property type="component" value="Unassembled WGS sequence"/>
</dbReference>
<dbReference type="Gene3D" id="2.130.10.10">
    <property type="entry name" value="YVTN repeat-like/Quinoprotein amine dehydrogenase"/>
    <property type="match status" value="2"/>
</dbReference>